<dbReference type="STRING" id="1839801.Dform_00294"/>
<keyword evidence="1" id="KW-1133">Transmembrane helix</keyword>
<evidence type="ECO:0000313" key="3">
    <source>
        <dbReference type="EMBL" id="APV45056.1"/>
    </source>
</evidence>
<organism evidence="2 4">
    <name type="scientific">Dehalogenimonas formicexedens</name>
    <dbReference type="NCBI Taxonomy" id="1839801"/>
    <lineage>
        <taxon>Bacteria</taxon>
        <taxon>Bacillati</taxon>
        <taxon>Chloroflexota</taxon>
        <taxon>Dehalococcoidia</taxon>
        <taxon>Dehalococcoidales</taxon>
        <taxon>Dehalococcoidaceae</taxon>
        <taxon>Dehalogenimonas</taxon>
    </lineage>
</organism>
<dbReference type="Proteomes" id="UP000185934">
    <property type="component" value="Chromosome"/>
</dbReference>
<reference evidence="2" key="2">
    <citation type="journal article" date="2017" name="Int. J. Syst. Evol. Microbiol.">
        <title>Dehalogenimonas formicexedens sp. nov., a chlorinated alkane-respiring bacterium isolated from contaminated groundwater.</title>
        <authorList>
            <person name="Key T.A."/>
            <person name="Bowman K.S."/>
            <person name="Lee I."/>
            <person name="Chun J."/>
            <person name="Albuquerque L."/>
            <person name="da Costa M.S."/>
            <person name="Rainey F.A."/>
            <person name="Moe W.M."/>
        </authorList>
    </citation>
    <scope>NUCLEOTIDE SEQUENCE</scope>
    <source>
        <strain evidence="2">NSZ-14</strain>
    </source>
</reference>
<feature type="transmembrane region" description="Helical" evidence="1">
    <location>
        <begin position="12"/>
        <end position="31"/>
    </location>
</feature>
<gene>
    <name evidence="2" type="ORF">Dform_00294</name>
    <name evidence="3" type="ORF">Dform_01737</name>
</gene>
<keyword evidence="1" id="KW-0472">Membrane</keyword>
<proteinExistence type="predicted"/>
<name>A0A1P8F5A3_9CHLR</name>
<evidence type="ECO:0000256" key="1">
    <source>
        <dbReference type="SAM" id="Phobius"/>
    </source>
</evidence>
<accession>A0A1P8F5A3</accession>
<dbReference type="EMBL" id="CP018258">
    <property type="protein sequence ID" value="APV43654.1"/>
    <property type="molecule type" value="Genomic_DNA"/>
</dbReference>
<keyword evidence="1" id="KW-0812">Transmembrane</keyword>
<evidence type="ECO:0000313" key="4">
    <source>
        <dbReference type="Proteomes" id="UP000185934"/>
    </source>
</evidence>
<dbReference type="EMBL" id="CP018258">
    <property type="protein sequence ID" value="APV45056.1"/>
    <property type="molecule type" value="Genomic_DNA"/>
</dbReference>
<dbReference type="RefSeq" id="WP_076003444.1">
    <property type="nucleotide sequence ID" value="NZ_CP018258.1"/>
</dbReference>
<sequence length="66" mass="7529">MEEEFEDEMLSFMMKAIIVSGCVFAIWPSLVKSFSASRAETPLSGRLYLDPVTGNYWVYVPEEENS</sequence>
<protein>
    <submittedName>
        <fullName evidence="2">Uncharacterized protein</fullName>
    </submittedName>
</protein>
<dbReference type="AlphaFoldDB" id="A0A1P8F5A3"/>
<evidence type="ECO:0000313" key="2">
    <source>
        <dbReference type="EMBL" id="APV43654.1"/>
    </source>
</evidence>
<reference evidence="4" key="1">
    <citation type="submission" date="2016-11" db="EMBL/GenBank/DDBJ databases">
        <title>Dehalogenimonas formicexedens sp. nov., a chlorinated alkane respiring bacterium isolated from contaminated groundwater.</title>
        <authorList>
            <person name="Key T.A."/>
            <person name="Bowman K.S."/>
            <person name="Lee I."/>
            <person name="Chun J."/>
            <person name="Albuquerque L."/>
            <person name="da Costa M.S."/>
            <person name="Rainey F.A."/>
            <person name="Moe W.M."/>
        </authorList>
    </citation>
    <scope>NUCLEOTIDE SEQUENCE [LARGE SCALE GENOMIC DNA]</scope>
    <source>
        <strain evidence="4">NSZ-14</strain>
    </source>
</reference>
<keyword evidence="4" id="KW-1185">Reference proteome</keyword>
<dbReference type="KEGG" id="dfo:Dform_00294"/>
<dbReference type="OrthoDB" id="165807at2"/>
<dbReference type="KEGG" id="dfo:Dform_01737"/>